<protein>
    <submittedName>
        <fullName evidence="1">Uncharacterized protein</fullName>
    </submittedName>
</protein>
<proteinExistence type="predicted"/>
<organism evidence="1 2">
    <name type="scientific">Helicobacter cinaedi</name>
    <dbReference type="NCBI Taxonomy" id="213"/>
    <lineage>
        <taxon>Bacteria</taxon>
        <taxon>Pseudomonadati</taxon>
        <taxon>Campylobacterota</taxon>
        <taxon>Epsilonproteobacteria</taxon>
        <taxon>Campylobacterales</taxon>
        <taxon>Helicobacteraceae</taxon>
        <taxon>Helicobacter</taxon>
    </lineage>
</organism>
<dbReference type="Proteomes" id="UP000255103">
    <property type="component" value="Unassembled WGS sequence"/>
</dbReference>
<evidence type="ECO:0000313" key="2">
    <source>
        <dbReference type="Proteomes" id="UP000255103"/>
    </source>
</evidence>
<evidence type="ECO:0000313" key="1">
    <source>
        <dbReference type="EMBL" id="STP11040.1"/>
    </source>
</evidence>
<reference evidence="1 2" key="1">
    <citation type="submission" date="2018-06" db="EMBL/GenBank/DDBJ databases">
        <authorList>
            <consortium name="Pathogen Informatics"/>
            <person name="Doyle S."/>
        </authorList>
    </citation>
    <scope>NUCLEOTIDE SEQUENCE [LARGE SCALE GENOMIC DNA]</scope>
    <source>
        <strain evidence="1 2">NCTC12219</strain>
    </source>
</reference>
<sequence length="59" mass="6939">MQRDRLEFLPYIKDTLEYSDIVIKDKENALIFAKDIGQTSYFTSVSKTIRANGYIYELI</sequence>
<dbReference type="AlphaFoldDB" id="A0A377JSU1"/>
<accession>A0A377JSU1</accession>
<dbReference type="EMBL" id="UGHX01000001">
    <property type="protein sequence ID" value="STP11040.1"/>
    <property type="molecule type" value="Genomic_DNA"/>
</dbReference>
<gene>
    <name evidence="1" type="ORF">NCTC12219_00923</name>
</gene>
<name>A0A377JSU1_9HELI</name>